<evidence type="ECO:0000256" key="4">
    <source>
        <dbReference type="ARBA" id="ARBA00022982"/>
    </source>
</evidence>
<sequence>MRNHAMKLGHFMKGSLTLALVLASAGALAERSEQNPNILEIKPGDTVKVSTIPDTIFLRSQNDPDDLIWSRLPVYSTYLLPAPPVHQSVKLRFDDGATRGKHIYFQVARSSDRFYVRLRWKDATEDRATTVDHFRDGVAVQYALNDTDTSYMMGSGPEQPVNIWYWLADQNRVENLAAGGYGSTTTLTEQTVSGDSAYVTNQVPQHSSWQVVMSRPLAAKGEFEVDFERAIVPMGFAVWQGSDEERNGNKRVTHTWILLDTGYDGTTKK</sequence>
<evidence type="ECO:0000256" key="6">
    <source>
        <dbReference type="SAM" id="SignalP"/>
    </source>
</evidence>
<dbReference type="Proteomes" id="UP001272773">
    <property type="component" value="Unassembled WGS sequence"/>
</dbReference>
<keyword evidence="4" id="KW-0249">Electron transport</keyword>
<dbReference type="Gene3D" id="2.60.40.1190">
    <property type="match status" value="1"/>
</dbReference>
<evidence type="ECO:0000313" key="8">
    <source>
        <dbReference type="EMBL" id="MDX6018583.1"/>
    </source>
</evidence>
<keyword evidence="2" id="KW-0349">Heme</keyword>
<dbReference type="GeneID" id="88625870"/>
<keyword evidence="5" id="KW-0408">Iron</keyword>
<proteinExistence type="predicted"/>
<feature type="signal peptide" evidence="6">
    <location>
        <begin position="1"/>
        <end position="29"/>
    </location>
</feature>
<feature type="chain" id="PRO_5047376512" description="Cytochrome c-552/DMSO reductase-like haem-binding domain-containing protein" evidence="6">
    <location>
        <begin position="30"/>
        <end position="269"/>
    </location>
</feature>
<evidence type="ECO:0000313" key="9">
    <source>
        <dbReference type="Proteomes" id="UP001272773"/>
    </source>
</evidence>
<gene>
    <name evidence="8" type="ORF">SIL79_20140</name>
</gene>
<evidence type="ECO:0000256" key="1">
    <source>
        <dbReference type="ARBA" id="ARBA00022448"/>
    </source>
</evidence>
<reference evidence="8 9" key="1">
    <citation type="submission" date="2023-11" db="EMBL/GenBank/DDBJ databases">
        <title>MicrobeMod: A computational toolkit for identifying prokaryotic methylation and restriction-modification with nanopore sequencing.</title>
        <authorList>
            <person name="Crits-Christoph A."/>
            <person name="Kang S.C."/>
            <person name="Lee H."/>
            <person name="Ostrov N."/>
        </authorList>
    </citation>
    <scope>NUCLEOTIDE SEQUENCE [LARGE SCALE GENOMIC DNA]</scope>
    <source>
        <strain evidence="8 9">ATCC BAA-2732</strain>
    </source>
</reference>
<dbReference type="CDD" id="cd09623">
    <property type="entry name" value="DOMON_EBDH"/>
    <property type="match status" value="1"/>
</dbReference>
<dbReference type="EMBL" id="JAWXXR010000001">
    <property type="protein sequence ID" value="MDX6018583.1"/>
    <property type="molecule type" value="Genomic_DNA"/>
</dbReference>
<keyword evidence="6" id="KW-0732">Signal</keyword>
<protein>
    <recommendedName>
        <fullName evidence="7">Cytochrome c-552/DMSO reductase-like haem-binding domain-containing protein</fullName>
    </recommendedName>
</protein>
<dbReference type="RefSeq" id="WP_319619914.1">
    <property type="nucleotide sequence ID" value="NZ_JAWXXR010000001.1"/>
</dbReference>
<evidence type="ECO:0000256" key="3">
    <source>
        <dbReference type="ARBA" id="ARBA00022723"/>
    </source>
</evidence>
<evidence type="ECO:0000256" key="5">
    <source>
        <dbReference type="ARBA" id="ARBA00023004"/>
    </source>
</evidence>
<keyword evidence="1" id="KW-0813">Transport</keyword>
<accession>A0ABU4QHU8</accession>
<dbReference type="InterPro" id="IPR017838">
    <property type="entry name" value="DMSO_Rdtase_II_haem_b-bd_su"/>
</dbReference>
<keyword evidence="9" id="KW-1185">Reference proteome</keyword>
<keyword evidence="3" id="KW-0479">Metal-binding</keyword>
<comment type="caution">
    <text evidence="8">The sequence shown here is derived from an EMBL/GenBank/DDBJ whole genome shotgun (WGS) entry which is preliminary data.</text>
</comment>
<evidence type="ECO:0000259" key="7">
    <source>
        <dbReference type="Pfam" id="PF09459"/>
    </source>
</evidence>
<dbReference type="InterPro" id="IPR019020">
    <property type="entry name" value="Cyt-c552/DMSO_Rdtase_haem-bd"/>
</dbReference>
<name>A0ABU4QHU8_9GAMM</name>
<dbReference type="NCBIfam" id="TIGR03477">
    <property type="entry name" value="DMSO_red_II_gam"/>
    <property type="match status" value="1"/>
</dbReference>
<evidence type="ECO:0000256" key="2">
    <source>
        <dbReference type="ARBA" id="ARBA00022617"/>
    </source>
</evidence>
<dbReference type="Pfam" id="PF09459">
    <property type="entry name" value="EB_dh"/>
    <property type="match status" value="1"/>
</dbReference>
<feature type="domain" description="Cytochrome c-552/DMSO reductase-like haem-binding" evidence="7">
    <location>
        <begin position="95"/>
        <end position="192"/>
    </location>
</feature>
<organism evidence="8 9">
    <name type="scientific">Shewanella indica</name>
    <dbReference type="NCBI Taxonomy" id="768528"/>
    <lineage>
        <taxon>Bacteria</taxon>
        <taxon>Pseudomonadati</taxon>
        <taxon>Pseudomonadota</taxon>
        <taxon>Gammaproteobacteria</taxon>
        <taxon>Alteromonadales</taxon>
        <taxon>Shewanellaceae</taxon>
        <taxon>Shewanella</taxon>
    </lineage>
</organism>